<gene>
    <name evidence="2" type="ORF">Tci_120657</name>
</gene>
<keyword evidence="2" id="KW-0808">Transferase</keyword>
<proteinExistence type="predicted"/>
<reference evidence="2" key="1">
    <citation type="journal article" date="2019" name="Sci. Rep.">
        <title>Draft genome of Tanacetum cinerariifolium, the natural source of mosquito coil.</title>
        <authorList>
            <person name="Yamashiro T."/>
            <person name="Shiraishi A."/>
            <person name="Satake H."/>
            <person name="Nakayama K."/>
        </authorList>
    </citation>
    <scope>NUCLEOTIDE SEQUENCE</scope>
</reference>
<dbReference type="PANTHER" id="PTHR33116">
    <property type="entry name" value="REVERSE TRANSCRIPTASE ZINC-BINDING DOMAIN-CONTAINING PROTEIN-RELATED-RELATED"/>
    <property type="match status" value="1"/>
</dbReference>
<dbReference type="EMBL" id="BKCJ010024935">
    <property type="protein sequence ID" value="GEV48680.1"/>
    <property type="molecule type" value="Genomic_DNA"/>
</dbReference>
<feature type="region of interest" description="Disordered" evidence="1">
    <location>
        <begin position="372"/>
        <end position="391"/>
    </location>
</feature>
<dbReference type="PANTHER" id="PTHR33116:SF79">
    <property type="entry name" value="REVERSE TRANSCRIPTASE DOMAIN, ZINC FINGER, CCHC-TYPE-RELATED"/>
    <property type="match status" value="1"/>
</dbReference>
<sequence length="937" mass="109803">MFRRRKNVSSKRRNVFVEEKIMLPSKRKNVMSKRKNVFVEEKTMFLSKRKNVSSKKKNISSKKKKVFVEEKRMLLSKRKNVLSKRKNAWADVVDRVSSRLSKWKMNMLSIGGRLTLLKSVLGSMPIFHISIFKAPLGVLRKLELIRIHFFNGLLQIVTKPHGVIKAIYGETRSVDGNVNFGFKTCWMNIVQEVNTLVGKGIDLQKFICFKLGNEEKARFLDDRWLDGEFYVAWVRRLIDDKTLPDAAQKTRWVRYMPIKVNVIAWKVKSNSLPTRFNISRRVRLIARWWDVPYVGVESYADWVSWMENLRLWFKNKLMLEGVFYVLWWYVWTFHTKMIFDTKIPMKATLFDDIVIKSYFWVRYRVNEEESFDPIVQTPSQNENTNDDDDSHDVNIDQEGRDIQMADVQTTQEIEDTHVTLTPVNPEDVSVTTTAEPPLLSATTLHLPSTPIIPHLQQTPVTSPENVLSSSLQDLPNFGSLFRFDHRLKTLEVNFSEFMQTNQFVEAISSIPGIVDKYMDNRMNEAVKVAVQLQSDRLRYEAQAKNEDFLNKLDENIQKIIKEQVKEQVKVQVSKILPKIKKTVNEQLEAEVLTHSFNSSKTSYVVAANISELGLKKIFIDKMESNKSIHRSDEQKNLYKALVDTYECDKIILDTYGDTVTLKRRRDDEDIDEEPSAGSNRGSKRRRAGKEQESTSAPKEKYLRDNWQNKTFPTNHGPIQPWISNLARKYDSRTSFNELMDTHLDFSAFVMNRFKVDNLTPELLASPTYELMKGSCKSLVKLEFFLEEVYKTTTDQLDWNNPEGQQYPHDLRKPLPLIPTSRGRRVIPFDHFINNDLEYLRGSVLSRKYTTSVTKTKAADYWHIKWIEDLVPRTMESARDVYSKRRIIAVTELQIVEWHNYKHLDWITVRRDDDKLYKFKEGDYNRLHIQDIKDSDET</sequence>
<keyword evidence="2" id="KW-0695">RNA-directed DNA polymerase</keyword>
<comment type="caution">
    <text evidence="2">The sequence shown here is derived from an EMBL/GenBank/DDBJ whole genome shotgun (WGS) entry which is preliminary data.</text>
</comment>
<accession>A0A699GNJ8</accession>
<organism evidence="2">
    <name type="scientific">Tanacetum cinerariifolium</name>
    <name type="common">Dalmatian daisy</name>
    <name type="synonym">Chrysanthemum cinerariifolium</name>
    <dbReference type="NCBI Taxonomy" id="118510"/>
    <lineage>
        <taxon>Eukaryota</taxon>
        <taxon>Viridiplantae</taxon>
        <taxon>Streptophyta</taxon>
        <taxon>Embryophyta</taxon>
        <taxon>Tracheophyta</taxon>
        <taxon>Spermatophyta</taxon>
        <taxon>Magnoliopsida</taxon>
        <taxon>eudicotyledons</taxon>
        <taxon>Gunneridae</taxon>
        <taxon>Pentapetalae</taxon>
        <taxon>asterids</taxon>
        <taxon>campanulids</taxon>
        <taxon>Asterales</taxon>
        <taxon>Asteraceae</taxon>
        <taxon>Asteroideae</taxon>
        <taxon>Anthemideae</taxon>
        <taxon>Anthemidinae</taxon>
        <taxon>Tanacetum</taxon>
    </lineage>
</organism>
<feature type="region of interest" description="Disordered" evidence="1">
    <location>
        <begin position="666"/>
        <end position="710"/>
    </location>
</feature>
<evidence type="ECO:0000313" key="2">
    <source>
        <dbReference type="EMBL" id="GEV48680.1"/>
    </source>
</evidence>
<dbReference type="AlphaFoldDB" id="A0A699GNJ8"/>
<keyword evidence="2" id="KW-0548">Nucleotidyltransferase</keyword>
<dbReference type="GO" id="GO:0003964">
    <property type="term" value="F:RNA-directed DNA polymerase activity"/>
    <property type="evidence" value="ECO:0007669"/>
    <property type="project" value="UniProtKB-KW"/>
</dbReference>
<name>A0A699GNJ8_TANCI</name>
<feature type="compositionally biased region" description="Basic and acidic residues" evidence="1">
    <location>
        <begin position="688"/>
        <end position="703"/>
    </location>
</feature>
<protein>
    <submittedName>
        <fullName evidence="2">RNA-directed DNA polymerase, eukaryota</fullName>
    </submittedName>
</protein>
<evidence type="ECO:0000256" key="1">
    <source>
        <dbReference type="SAM" id="MobiDB-lite"/>
    </source>
</evidence>